<evidence type="ECO:0000256" key="2">
    <source>
        <dbReference type="ARBA" id="ARBA00008583"/>
    </source>
</evidence>
<comment type="subcellular location">
    <subcellularLocation>
        <location evidence="1">Cell membrane</location>
        <topology evidence="1">Multi-pass membrane protein</topology>
    </subcellularLocation>
</comment>
<feature type="domain" description="Amino acid permease/ SLC12A" evidence="11">
    <location>
        <begin position="37"/>
        <end position="474"/>
    </location>
</feature>
<dbReference type="AlphaFoldDB" id="A0A918BQL3"/>
<dbReference type="GO" id="GO:0055085">
    <property type="term" value="P:transmembrane transport"/>
    <property type="evidence" value="ECO:0007669"/>
    <property type="project" value="InterPro"/>
</dbReference>
<feature type="region of interest" description="Disordered" evidence="9">
    <location>
        <begin position="1"/>
        <end position="25"/>
    </location>
</feature>
<evidence type="ECO:0000256" key="3">
    <source>
        <dbReference type="ARBA" id="ARBA00022448"/>
    </source>
</evidence>
<dbReference type="PANTHER" id="PTHR43495">
    <property type="entry name" value="GABA PERMEASE"/>
    <property type="match status" value="1"/>
</dbReference>
<keyword evidence="13" id="KW-1185">Reference proteome</keyword>
<feature type="transmembrane region" description="Helical" evidence="10">
    <location>
        <begin position="147"/>
        <end position="165"/>
    </location>
</feature>
<keyword evidence="7 10" id="KW-1133">Transmembrane helix</keyword>
<evidence type="ECO:0000256" key="9">
    <source>
        <dbReference type="SAM" id="MobiDB-lite"/>
    </source>
</evidence>
<evidence type="ECO:0000256" key="1">
    <source>
        <dbReference type="ARBA" id="ARBA00004651"/>
    </source>
</evidence>
<evidence type="ECO:0000256" key="4">
    <source>
        <dbReference type="ARBA" id="ARBA00022475"/>
    </source>
</evidence>
<name>A0A918BQL3_9ACTN</name>
<evidence type="ECO:0000256" key="10">
    <source>
        <dbReference type="SAM" id="Phobius"/>
    </source>
</evidence>
<keyword evidence="5 10" id="KW-0812">Transmembrane</keyword>
<gene>
    <name evidence="12" type="primary">ansP</name>
    <name evidence="12" type="ORF">GCM10010145_65320</name>
</gene>
<feature type="transmembrane region" description="Helical" evidence="10">
    <location>
        <begin position="419"/>
        <end position="442"/>
    </location>
</feature>
<sequence>MSKDAVSSAPAAPHTSAAPRPADAGDAGYSKDLKARHVNMIAIGGAIGTGLFLGAGGRLNNAGPALALAYLVCGVFAFFVVRALGELVLYRPSSGSFVSYAREFLGEKGAYVSGWMYFLNWSTTGIADITAIALYTHYWSTFTDIPQWVLALIALAVVLVVNLISVKIFGELEFWFAIIKVVTLIVFMLIGIFLLVTQQDVGGQTPGIDVITDNGGVFPHGIMPVVIVLQGVVFAYAALELVGVTAGETAEPEKVVPRAVNSIMWRVGLFYVGSVALLALLLPGSFYSADESPFVTVLSRIGVPAAGDVMNLVVLTAAMSSLNSGLYSTGRILRSMAMAGSAPKFTARMNRSQVPYGGILLTCGVCVLGVGLNAFVPSQAFEIVLNVASLGIISTWVIIMICHLVFVRRAREGLVERPSFRLFGSPVTEIVTIAFLLGVLVLMWNDPEIGRRTLLLIPLIAVLLVAGWYGIRNRVGRQPEQEPAEPGK</sequence>
<dbReference type="InterPro" id="IPR004841">
    <property type="entry name" value="AA-permease/SLC12A_dom"/>
</dbReference>
<feature type="transmembrane region" description="Helical" evidence="10">
    <location>
        <begin position="309"/>
        <end position="333"/>
    </location>
</feature>
<dbReference type="EMBL" id="BMQK01000025">
    <property type="protein sequence ID" value="GGQ86845.1"/>
    <property type="molecule type" value="Genomic_DNA"/>
</dbReference>
<protein>
    <submittedName>
        <fullName evidence="12">L-asparagine permease</fullName>
    </submittedName>
</protein>
<comment type="caution">
    <text evidence="12">The sequence shown here is derived from an EMBL/GenBank/DDBJ whole genome shotgun (WGS) entry which is preliminary data.</text>
</comment>
<dbReference type="PROSITE" id="PS00218">
    <property type="entry name" value="AMINO_ACID_PERMEASE_1"/>
    <property type="match status" value="1"/>
</dbReference>
<dbReference type="GO" id="GO:0005886">
    <property type="term" value="C:plasma membrane"/>
    <property type="evidence" value="ECO:0007669"/>
    <property type="project" value="UniProtKB-SubCell"/>
</dbReference>
<dbReference type="Pfam" id="PF00324">
    <property type="entry name" value="AA_permease"/>
    <property type="match status" value="1"/>
</dbReference>
<feature type="transmembrane region" description="Helical" evidence="10">
    <location>
        <begin position="354"/>
        <end position="377"/>
    </location>
</feature>
<proteinExistence type="inferred from homology"/>
<dbReference type="Proteomes" id="UP000620156">
    <property type="component" value="Unassembled WGS sequence"/>
</dbReference>
<dbReference type="PANTHER" id="PTHR43495:SF1">
    <property type="entry name" value="L-ASPARAGINE PERMEASE"/>
    <property type="match status" value="1"/>
</dbReference>
<evidence type="ECO:0000256" key="8">
    <source>
        <dbReference type="ARBA" id="ARBA00023136"/>
    </source>
</evidence>
<feature type="transmembrane region" description="Helical" evidence="10">
    <location>
        <begin position="67"/>
        <end position="89"/>
    </location>
</feature>
<feature type="transmembrane region" description="Helical" evidence="10">
    <location>
        <begin position="263"/>
        <end position="289"/>
    </location>
</feature>
<feature type="transmembrane region" description="Helical" evidence="10">
    <location>
        <begin position="217"/>
        <end position="242"/>
    </location>
</feature>
<evidence type="ECO:0000259" key="11">
    <source>
        <dbReference type="Pfam" id="PF00324"/>
    </source>
</evidence>
<evidence type="ECO:0000313" key="12">
    <source>
        <dbReference type="EMBL" id="GGQ86845.1"/>
    </source>
</evidence>
<evidence type="ECO:0000256" key="6">
    <source>
        <dbReference type="ARBA" id="ARBA00022970"/>
    </source>
</evidence>
<reference evidence="12" key="2">
    <citation type="submission" date="2020-09" db="EMBL/GenBank/DDBJ databases">
        <authorList>
            <person name="Sun Q."/>
            <person name="Ohkuma M."/>
        </authorList>
    </citation>
    <scope>NUCLEOTIDE SEQUENCE</scope>
    <source>
        <strain evidence="12">JCM 3131</strain>
    </source>
</reference>
<keyword evidence="3" id="KW-0813">Transport</keyword>
<feature type="transmembrane region" description="Helical" evidence="10">
    <location>
        <begin position="383"/>
        <end position="407"/>
    </location>
</feature>
<evidence type="ECO:0000256" key="5">
    <source>
        <dbReference type="ARBA" id="ARBA00022692"/>
    </source>
</evidence>
<dbReference type="RefSeq" id="WP_189220490.1">
    <property type="nucleotide sequence ID" value="NZ_BMQK01000025.1"/>
</dbReference>
<feature type="transmembrane region" description="Helical" evidence="10">
    <location>
        <begin position="110"/>
        <end position="135"/>
    </location>
</feature>
<evidence type="ECO:0000313" key="13">
    <source>
        <dbReference type="Proteomes" id="UP000620156"/>
    </source>
</evidence>
<reference evidence="12" key="1">
    <citation type="journal article" date="2014" name="Int. J. Syst. Evol. Microbiol.">
        <title>Complete genome sequence of Corynebacterium casei LMG S-19264T (=DSM 44701T), isolated from a smear-ripened cheese.</title>
        <authorList>
            <consortium name="US DOE Joint Genome Institute (JGI-PGF)"/>
            <person name="Walter F."/>
            <person name="Albersmeier A."/>
            <person name="Kalinowski J."/>
            <person name="Ruckert C."/>
        </authorList>
    </citation>
    <scope>NUCLEOTIDE SEQUENCE</scope>
    <source>
        <strain evidence="12">JCM 3131</strain>
    </source>
</reference>
<keyword evidence="6" id="KW-0029">Amino-acid transport</keyword>
<dbReference type="GO" id="GO:0006865">
    <property type="term" value="P:amino acid transport"/>
    <property type="evidence" value="ECO:0007669"/>
    <property type="project" value="UniProtKB-KW"/>
</dbReference>
<comment type="similarity">
    <text evidence="2">Belongs to the amino acid-polyamine-organocation (APC) superfamily. Amino acid transporter (AAT) (TC 2.A.3.1) family.</text>
</comment>
<accession>A0A918BQL3</accession>
<feature type="transmembrane region" description="Helical" evidence="10">
    <location>
        <begin position="454"/>
        <end position="471"/>
    </location>
</feature>
<feature type="transmembrane region" description="Helical" evidence="10">
    <location>
        <begin position="38"/>
        <end position="55"/>
    </location>
</feature>
<organism evidence="12 13">
    <name type="scientific">Streptomyces ruber</name>
    <dbReference type="NCBI Taxonomy" id="83378"/>
    <lineage>
        <taxon>Bacteria</taxon>
        <taxon>Bacillati</taxon>
        <taxon>Actinomycetota</taxon>
        <taxon>Actinomycetes</taxon>
        <taxon>Kitasatosporales</taxon>
        <taxon>Streptomycetaceae</taxon>
        <taxon>Streptomyces</taxon>
    </lineage>
</organism>
<dbReference type="PIRSF" id="PIRSF006060">
    <property type="entry name" value="AA_transporter"/>
    <property type="match status" value="1"/>
</dbReference>
<dbReference type="Gene3D" id="1.20.1740.10">
    <property type="entry name" value="Amino acid/polyamine transporter I"/>
    <property type="match status" value="1"/>
</dbReference>
<dbReference type="InterPro" id="IPR004840">
    <property type="entry name" value="Amino_acid_permease_CS"/>
</dbReference>
<dbReference type="FunFam" id="1.20.1740.10:FF:000001">
    <property type="entry name" value="Amino acid permease"/>
    <property type="match status" value="1"/>
</dbReference>
<feature type="transmembrane region" description="Helical" evidence="10">
    <location>
        <begin position="177"/>
        <end position="197"/>
    </location>
</feature>
<keyword evidence="4" id="KW-1003">Cell membrane</keyword>
<keyword evidence="8 10" id="KW-0472">Membrane</keyword>
<evidence type="ECO:0000256" key="7">
    <source>
        <dbReference type="ARBA" id="ARBA00022989"/>
    </source>
</evidence>